<proteinExistence type="predicted"/>
<dbReference type="EMBL" id="GEBQ01021863">
    <property type="protein sequence ID" value="JAT18114.1"/>
    <property type="molecule type" value="Transcribed_RNA"/>
</dbReference>
<evidence type="ECO:0000256" key="1">
    <source>
        <dbReference type="SAM" id="SignalP"/>
    </source>
</evidence>
<reference evidence="2" key="1">
    <citation type="submission" date="2015-11" db="EMBL/GenBank/DDBJ databases">
        <title>De novo transcriptome assembly of four potential Pierce s Disease insect vectors from Arizona vineyards.</title>
        <authorList>
            <person name="Tassone E.E."/>
        </authorList>
    </citation>
    <scope>NUCLEOTIDE SEQUENCE</scope>
</reference>
<protein>
    <submittedName>
        <fullName evidence="2">Uncharacterized protein</fullName>
    </submittedName>
</protein>
<gene>
    <name evidence="2" type="ORF">g.2250</name>
</gene>
<evidence type="ECO:0000313" key="2">
    <source>
        <dbReference type="EMBL" id="JAT18114.1"/>
    </source>
</evidence>
<feature type="non-terminal residue" evidence="2">
    <location>
        <position position="194"/>
    </location>
</feature>
<name>A0A1B6L3L4_9HEMI</name>
<sequence length="194" mass="21848">MKVGHFIFVFPVIIYPVISDWIELPKLTSTKVKYGDSTTAHSVPMLPLSTPVLAVFTDTYNTETSTFPSNVVSFIGKIPVGTMSSHSEMEGTKMNMRQNVSEKLHDSTKLDRFYDTDEAVKESSNESRIIEEAFEDSKTDYMNQPTTSITDKLNNLRGLQEKLSVHIRRLSQGIWTDRQARGKKLMGFASMEGA</sequence>
<feature type="signal peptide" evidence="1">
    <location>
        <begin position="1"/>
        <end position="19"/>
    </location>
</feature>
<keyword evidence="1" id="KW-0732">Signal</keyword>
<feature type="chain" id="PRO_5008587134" evidence="1">
    <location>
        <begin position="20"/>
        <end position="194"/>
    </location>
</feature>
<accession>A0A1B6L3L4</accession>
<dbReference type="AlphaFoldDB" id="A0A1B6L3L4"/>
<organism evidence="2">
    <name type="scientific">Graphocephala atropunctata</name>
    <dbReference type="NCBI Taxonomy" id="36148"/>
    <lineage>
        <taxon>Eukaryota</taxon>
        <taxon>Metazoa</taxon>
        <taxon>Ecdysozoa</taxon>
        <taxon>Arthropoda</taxon>
        <taxon>Hexapoda</taxon>
        <taxon>Insecta</taxon>
        <taxon>Pterygota</taxon>
        <taxon>Neoptera</taxon>
        <taxon>Paraneoptera</taxon>
        <taxon>Hemiptera</taxon>
        <taxon>Auchenorrhyncha</taxon>
        <taxon>Membracoidea</taxon>
        <taxon>Cicadellidae</taxon>
        <taxon>Cicadellinae</taxon>
        <taxon>Cicadellini</taxon>
        <taxon>Graphocephala</taxon>
    </lineage>
</organism>